<dbReference type="Proteomes" id="UP000614811">
    <property type="component" value="Unassembled WGS sequence"/>
</dbReference>
<evidence type="ECO:0000313" key="2">
    <source>
        <dbReference type="EMBL" id="GHA15762.1"/>
    </source>
</evidence>
<accession>A0A918VR70</accession>
<protein>
    <submittedName>
        <fullName evidence="2">Uncharacterized protein</fullName>
    </submittedName>
</protein>
<organism evidence="2 3">
    <name type="scientific">Arenicella chitinivorans</name>
    <dbReference type="NCBI Taxonomy" id="1329800"/>
    <lineage>
        <taxon>Bacteria</taxon>
        <taxon>Pseudomonadati</taxon>
        <taxon>Pseudomonadota</taxon>
        <taxon>Gammaproteobacteria</taxon>
        <taxon>Arenicellales</taxon>
        <taxon>Arenicellaceae</taxon>
        <taxon>Arenicella</taxon>
    </lineage>
</organism>
<evidence type="ECO:0000256" key="1">
    <source>
        <dbReference type="SAM" id="Phobius"/>
    </source>
</evidence>
<gene>
    <name evidence="2" type="ORF">GCM10008090_26690</name>
</gene>
<keyword evidence="1" id="KW-0812">Transmembrane</keyword>
<dbReference type="RefSeq" id="WP_189402107.1">
    <property type="nucleotide sequence ID" value="NZ_BMXA01000005.1"/>
</dbReference>
<name>A0A918VR70_9GAMM</name>
<sequence length="103" mass="11590">MFLSQYTPHLLTAGSLFVAIYLHARQSRLSFWQLSLWSAVGSAVLAITVIFFIHDNYLNLPVEVSALERLYAILMVCVLSFVYGLILALLVGYVMKLAPSFFD</sequence>
<dbReference type="AlphaFoldDB" id="A0A918VR70"/>
<feature type="transmembrane region" description="Helical" evidence="1">
    <location>
        <begin position="34"/>
        <end position="53"/>
    </location>
</feature>
<keyword evidence="1" id="KW-1133">Transmembrane helix</keyword>
<proteinExistence type="predicted"/>
<feature type="transmembrane region" description="Helical" evidence="1">
    <location>
        <begin position="6"/>
        <end position="22"/>
    </location>
</feature>
<reference evidence="2" key="2">
    <citation type="submission" date="2020-09" db="EMBL/GenBank/DDBJ databases">
        <authorList>
            <person name="Sun Q."/>
            <person name="Kim S."/>
        </authorList>
    </citation>
    <scope>NUCLEOTIDE SEQUENCE</scope>
    <source>
        <strain evidence="2">KCTC 12711</strain>
    </source>
</reference>
<keyword evidence="1" id="KW-0472">Membrane</keyword>
<keyword evidence="3" id="KW-1185">Reference proteome</keyword>
<feature type="transmembrane region" description="Helical" evidence="1">
    <location>
        <begin position="73"/>
        <end position="95"/>
    </location>
</feature>
<comment type="caution">
    <text evidence="2">The sequence shown here is derived from an EMBL/GenBank/DDBJ whole genome shotgun (WGS) entry which is preliminary data.</text>
</comment>
<reference evidence="2" key="1">
    <citation type="journal article" date="2014" name="Int. J. Syst. Evol. Microbiol.">
        <title>Complete genome sequence of Corynebacterium casei LMG S-19264T (=DSM 44701T), isolated from a smear-ripened cheese.</title>
        <authorList>
            <consortium name="US DOE Joint Genome Institute (JGI-PGF)"/>
            <person name="Walter F."/>
            <person name="Albersmeier A."/>
            <person name="Kalinowski J."/>
            <person name="Ruckert C."/>
        </authorList>
    </citation>
    <scope>NUCLEOTIDE SEQUENCE</scope>
    <source>
        <strain evidence="2">KCTC 12711</strain>
    </source>
</reference>
<dbReference type="EMBL" id="BMXA01000005">
    <property type="protein sequence ID" value="GHA15762.1"/>
    <property type="molecule type" value="Genomic_DNA"/>
</dbReference>
<evidence type="ECO:0000313" key="3">
    <source>
        <dbReference type="Proteomes" id="UP000614811"/>
    </source>
</evidence>